<proteinExistence type="predicted"/>
<protein>
    <submittedName>
        <fullName evidence="1">Uncharacterized protein</fullName>
    </submittedName>
</protein>
<organism evidence="1 2">
    <name type="scientific">Lipomyces orientalis</name>
    <dbReference type="NCBI Taxonomy" id="1233043"/>
    <lineage>
        <taxon>Eukaryota</taxon>
        <taxon>Fungi</taxon>
        <taxon>Dikarya</taxon>
        <taxon>Ascomycota</taxon>
        <taxon>Saccharomycotina</taxon>
        <taxon>Lipomycetes</taxon>
        <taxon>Lipomycetales</taxon>
        <taxon>Lipomycetaceae</taxon>
        <taxon>Lipomyces</taxon>
    </lineage>
</organism>
<sequence length="176" mass="19684">MPTESEDVDVGSLITTIPHLLAQYDARKKSLVTSSQDPISLNADNDGLRRYRFIGRVISYDPETAVLVVEDHDEDEGDLSCPPGSMRRIRVGADAVVFDDVRFTRACVAVGYWVNVMGRLEVAENDELKVRATLIWACDVQSVQKVRKFMRLIMKQQAYRKPDLIEIVGADGLTGI</sequence>
<keyword evidence="2" id="KW-1185">Reference proteome</keyword>
<reference evidence="2" key="1">
    <citation type="journal article" date="2024" name="Front. Bioeng. Biotechnol.">
        <title>Genome-scale model development and genomic sequencing of the oleaginous clade Lipomyces.</title>
        <authorList>
            <person name="Czajka J.J."/>
            <person name="Han Y."/>
            <person name="Kim J."/>
            <person name="Mondo S.J."/>
            <person name="Hofstad B.A."/>
            <person name="Robles A."/>
            <person name="Haridas S."/>
            <person name="Riley R."/>
            <person name="LaButti K."/>
            <person name="Pangilinan J."/>
            <person name="Andreopoulos W."/>
            <person name="Lipzen A."/>
            <person name="Yan J."/>
            <person name="Wang M."/>
            <person name="Ng V."/>
            <person name="Grigoriev I.V."/>
            <person name="Spatafora J.W."/>
            <person name="Magnuson J.K."/>
            <person name="Baker S.E."/>
            <person name="Pomraning K.R."/>
        </authorList>
    </citation>
    <scope>NUCLEOTIDE SEQUENCE [LARGE SCALE GENOMIC DNA]</scope>
    <source>
        <strain evidence="2">CBS 10300</strain>
    </source>
</reference>
<evidence type="ECO:0000313" key="2">
    <source>
        <dbReference type="Proteomes" id="UP001489719"/>
    </source>
</evidence>
<name>A0ACC3TUW9_9ASCO</name>
<gene>
    <name evidence="1" type="ORF">V1517DRAFT_317313</name>
</gene>
<comment type="caution">
    <text evidence="1">The sequence shown here is derived from an EMBL/GenBank/DDBJ whole genome shotgun (WGS) entry which is preliminary data.</text>
</comment>
<dbReference type="EMBL" id="MU970049">
    <property type="protein sequence ID" value="KAK9324540.1"/>
    <property type="molecule type" value="Genomic_DNA"/>
</dbReference>
<accession>A0ACC3TUW9</accession>
<dbReference type="Proteomes" id="UP001489719">
    <property type="component" value="Unassembled WGS sequence"/>
</dbReference>
<evidence type="ECO:0000313" key="1">
    <source>
        <dbReference type="EMBL" id="KAK9324540.1"/>
    </source>
</evidence>